<protein>
    <recommendedName>
        <fullName evidence="3">Reverse transcriptase Ty1/copia-type domain-containing protein</fullName>
    </recommendedName>
</protein>
<dbReference type="Proteomes" id="UP000434957">
    <property type="component" value="Unassembled WGS sequence"/>
</dbReference>
<sequence length="172" mass="18986">MSAVCSVTAPDPRNYSEAMHDKRADKGKHADGSVERYKGRLVASGNEQSYSVDYTDTFLSVLGMTTGKVIFALAHIWGVPATCRMRMEISKEKLAELGVQHKRELVLRLKESICLYYKRDGTGVTLVGTSEARVDELFSRMVVVKNLGVVFKFLGIGLVYEKDSGGGWSSAR</sequence>
<evidence type="ECO:0008006" key="3">
    <source>
        <dbReference type="Google" id="ProtNLM"/>
    </source>
</evidence>
<accession>A0A6A4CCE7</accession>
<dbReference type="EMBL" id="QXFT01003172">
    <property type="protein sequence ID" value="KAE9288533.1"/>
    <property type="molecule type" value="Genomic_DNA"/>
</dbReference>
<proteinExistence type="predicted"/>
<name>A0A6A4CCE7_9STRA</name>
<evidence type="ECO:0000313" key="2">
    <source>
        <dbReference type="Proteomes" id="UP000434957"/>
    </source>
</evidence>
<comment type="caution">
    <text evidence="1">The sequence shown here is derived from an EMBL/GenBank/DDBJ whole genome shotgun (WGS) entry which is preliminary data.</text>
</comment>
<reference evidence="1 2" key="1">
    <citation type="submission" date="2018-08" db="EMBL/GenBank/DDBJ databases">
        <title>Genomic investigation of the strawberry pathogen Phytophthora fragariae indicates pathogenicity is determined by transcriptional variation in three key races.</title>
        <authorList>
            <person name="Adams T.M."/>
            <person name="Armitage A.D."/>
            <person name="Sobczyk M.K."/>
            <person name="Bates H.J."/>
            <person name="Dunwell J.M."/>
            <person name="Nellist C.F."/>
            <person name="Harrison R.J."/>
        </authorList>
    </citation>
    <scope>NUCLEOTIDE SEQUENCE [LARGE SCALE GENOMIC DNA]</scope>
    <source>
        <strain evidence="1 2">SCRP333</strain>
    </source>
</reference>
<dbReference type="AlphaFoldDB" id="A0A6A4CCE7"/>
<evidence type="ECO:0000313" key="1">
    <source>
        <dbReference type="EMBL" id="KAE9288533.1"/>
    </source>
</evidence>
<keyword evidence="2" id="KW-1185">Reference proteome</keyword>
<gene>
    <name evidence="1" type="ORF">PR003_g25780</name>
</gene>
<organism evidence="1 2">
    <name type="scientific">Phytophthora rubi</name>
    <dbReference type="NCBI Taxonomy" id="129364"/>
    <lineage>
        <taxon>Eukaryota</taxon>
        <taxon>Sar</taxon>
        <taxon>Stramenopiles</taxon>
        <taxon>Oomycota</taxon>
        <taxon>Peronosporomycetes</taxon>
        <taxon>Peronosporales</taxon>
        <taxon>Peronosporaceae</taxon>
        <taxon>Phytophthora</taxon>
    </lineage>
</organism>